<sequence>MSPPSLRMSRDKLFIICGLLLLAFAFSLAIFASYLTSPREKAVILLQLPSNPAGEAYLGEGVAERLYFNVSTRGDRHIQLTVSFFNRRGELVGEYYVERSGVNSSRWLVLEEGPYSVRARSNCTTCKSTVEVELYYTRFDRSKVEAFSLASAALSLLGMSLLTGGLYSYVMRKYVEEKRESKEVEDFSRPRASEESFL</sequence>
<evidence type="ECO:0000313" key="2">
    <source>
        <dbReference type="EMBL" id="HGI43851.1"/>
    </source>
</evidence>
<keyword evidence="1" id="KW-1133">Transmembrane helix</keyword>
<comment type="caution">
    <text evidence="2">The sequence shown here is derived from an EMBL/GenBank/DDBJ whole genome shotgun (WGS) entry which is preliminary data.</text>
</comment>
<dbReference type="AlphaFoldDB" id="A0A7C4FF54"/>
<gene>
    <name evidence="2" type="ORF">ENV17_05660</name>
</gene>
<accession>A0A7C4FF54</accession>
<reference evidence="2" key="1">
    <citation type="journal article" date="2020" name="mSystems">
        <title>Genome- and Community-Level Interaction Insights into Carbon Utilization and Element Cycling Functions of Hydrothermarchaeota in Hydrothermal Sediment.</title>
        <authorList>
            <person name="Zhou Z."/>
            <person name="Liu Y."/>
            <person name="Xu W."/>
            <person name="Pan J."/>
            <person name="Luo Z.H."/>
            <person name="Li M."/>
        </authorList>
    </citation>
    <scope>NUCLEOTIDE SEQUENCE [LARGE SCALE GENOMIC DNA]</scope>
    <source>
        <strain evidence="2">SpSt-735</strain>
    </source>
</reference>
<protein>
    <submittedName>
        <fullName evidence="2">Uncharacterized protein</fullName>
    </submittedName>
</protein>
<keyword evidence="1" id="KW-0812">Transmembrane</keyword>
<proteinExistence type="predicted"/>
<evidence type="ECO:0000256" key="1">
    <source>
        <dbReference type="SAM" id="Phobius"/>
    </source>
</evidence>
<name>A0A7C4FF54_THEPE</name>
<keyword evidence="1" id="KW-0472">Membrane</keyword>
<dbReference type="EMBL" id="DTFI01000137">
    <property type="protein sequence ID" value="HGI43851.1"/>
    <property type="molecule type" value="Genomic_DNA"/>
</dbReference>
<organism evidence="2">
    <name type="scientific">Thermofilum pendens</name>
    <dbReference type="NCBI Taxonomy" id="2269"/>
    <lineage>
        <taxon>Archaea</taxon>
        <taxon>Thermoproteota</taxon>
        <taxon>Thermoprotei</taxon>
        <taxon>Thermofilales</taxon>
        <taxon>Thermofilaceae</taxon>
        <taxon>Thermofilum</taxon>
    </lineage>
</organism>
<feature type="transmembrane region" description="Helical" evidence="1">
    <location>
        <begin position="146"/>
        <end position="170"/>
    </location>
</feature>